<organism evidence="3 4">
    <name type="scientific">Bittarella massiliensis</name>
    <name type="common">ex Durand et al. 2017</name>
    <dbReference type="NCBI Taxonomy" id="1720313"/>
    <lineage>
        <taxon>Bacteria</taxon>
        <taxon>Bacillati</taxon>
        <taxon>Bacillota</taxon>
        <taxon>Clostridia</taxon>
        <taxon>Eubacteriales</taxon>
        <taxon>Oscillospiraceae</taxon>
        <taxon>Bittarella (ex Durand et al. 2017)</taxon>
    </lineage>
</organism>
<feature type="signal peptide" evidence="2">
    <location>
        <begin position="1"/>
        <end position="26"/>
    </location>
</feature>
<accession>A0AAQ1RVK1</accession>
<dbReference type="Proteomes" id="UP000184089">
    <property type="component" value="Unassembled WGS sequence"/>
</dbReference>
<keyword evidence="2" id="KW-0732">Signal</keyword>
<evidence type="ECO:0000313" key="4">
    <source>
        <dbReference type="Proteomes" id="UP000184089"/>
    </source>
</evidence>
<protein>
    <submittedName>
        <fullName evidence="3">Uncharacterized protein</fullName>
    </submittedName>
</protein>
<evidence type="ECO:0000313" key="3">
    <source>
        <dbReference type="EMBL" id="SHG00781.1"/>
    </source>
</evidence>
<evidence type="ECO:0000256" key="2">
    <source>
        <dbReference type="SAM" id="SignalP"/>
    </source>
</evidence>
<keyword evidence="1" id="KW-0472">Membrane</keyword>
<dbReference type="AlphaFoldDB" id="A0AAQ1RVK1"/>
<comment type="caution">
    <text evidence="3">The sequence shown here is derived from an EMBL/GenBank/DDBJ whole genome shotgun (WGS) entry which is preliminary data.</text>
</comment>
<reference evidence="4" key="1">
    <citation type="submission" date="2016-11" db="EMBL/GenBank/DDBJ databases">
        <authorList>
            <person name="Jaros S."/>
            <person name="Januszkiewicz K."/>
            <person name="Wedrychowicz H."/>
        </authorList>
    </citation>
    <scope>NUCLEOTIDE SEQUENCE [LARGE SCALE GENOMIC DNA]</scope>
    <source>
        <strain evidence="4">DSM 4029</strain>
    </source>
</reference>
<dbReference type="RefSeq" id="WP_143161581.1">
    <property type="nucleotide sequence ID" value="NZ_FQVY01000002.1"/>
</dbReference>
<evidence type="ECO:0000256" key="1">
    <source>
        <dbReference type="SAM" id="Phobius"/>
    </source>
</evidence>
<dbReference type="EMBL" id="FQVY01000002">
    <property type="protein sequence ID" value="SHG00781.1"/>
    <property type="molecule type" value="Genomic_DNA"/>
</dbReference>
<keyword evidence="1" id="KW-1133">Transmembrane helix</keyword>
<sequence length="235" mass="24591">MKKRMGAVSLILSLLLAAAAPATGFAAESGEVAYTGDALVCTGQMSGFSSILPGVEASDTLLLENKSGTTANFYMKIDVLNTLEKAGAAGAGYTVRLTCKSGETTSVLYGYDPATGETTGALVGGRDSQELKELNSQLEGYRLVATLEAGEQAEVTLSLLPDAASLGNPYQASEGLIQFTFQAAEVTPQTETVVNRVPGETIFTGDYAPIFLLAAAAFIALPLLIILKKKHREEE</sequence>
<feature type="chain" id="PRO_5043038003" evidence="2">
    <location>
        <begin position="27"/>
        <end position="235"/>
    </location>
</feature>
<gene>
    <name evidence="3" type="ORF">SAMN05444424_1128</name>
</gene>
<proteinExistence type="predicted"/>
<keyword evidence="1" id="KW-0812">Transmembrane</keyword>
<name>A0AAQ1RVK1_9FIRM</name>
<feature type="transmembrane region" description="Helical" evidence="1">
    <location>
        <begin position="207"/>
        <end position="227"/>
    </location>
</feature>